<protein>
    <submittedName>
        <fullName evidence="2">Uncharacterized protein</fullName>
    </submittedName>
</protein>
<dbReference type="AlphaFoldDB" id="A0A421BDB2"/>
<comment type="caution">
    <text evidence="2">The sequence shown here is derived from an EMBL/GenBank/DDBJ whole genome shotgun (WGS) entry which is preliminary data.</text>
</comment>
<dbReference type="RefSeq" id="WP_121390794.1">
    <property type="nucleotide sequence ID" value="NZ_RCDD01000001.1"/>
</dbReference>
<keyword evidence="3" id="KW-1185">Reference proteome</keyword>
<organism evidence="2 3">
    <name type="scientific">Actinokineospora cianjurensis</name>
    <dbReference type="NCBI Taxonomy" id="585224"/>
    <lineage>
        <taxon>Bacteria</taxon>
        <taxon>Bacillati</taxon>
        <taxon>Actinomycetota</taxon>
        <taxon>Actinomycetes</taxon>
        <taxon>Pseudonocardiales</taxon>
        <taxon>Pseudonocardiaceae</taxon>
        <taxon>Actinokineospora</taxon>
    </lineage>
</organism>
<accession>A0A421BDB2</accession>
<sequence length="106" mass="10657">MSGSNDPWAAPGAVPGPRSVGDRVLVRVRADRANPPVVREVAAAVSARLGADPDDAADLTEPDTTSFGWRVLAALVDSVDCGVGSGPDGRANVHISVVRAESAGAG</sequence>
<proteinExistence type="predicted"/>
<name>A0A421BDB2_9PSEU</name>
<dbReference type="EMBL" id="RCDD01000001">
    <property type="protein sequence ID" value="RLK62323.1"/>
    <property type="molecule type" value="Genomic_DNA"/>
</dbReference>
<gene>
    <name evidence="2" type="ORF">CLV68_2880</name>
</gene>
<reference evidence="2 3" key="1">
    <citation type="submission" date="2018-10" db="EMBL/GenBank/DDBJ databases">
        <title>Genomic Encyclopedia of Archaeal and Bacterial Type Strains, Phase II (KMG-II): from individual species to whole genera.</title>
        <authorList>
            <person name="Goeker M."/>
        </authorList>
    </citation>
    <scope>NUCLEOTIDE SEQUENCE [LARGE SCALE GENOMIC DNA]</scope>
    <source>
        <strain evidence="2 3">DSM 45657</strain>
    </source>
</reference>
<evidence type="ECO:0000313" key="2">
    <source>
        <dbReference type="EMBL" id="RLK62323.1"/>
    </source>
</evidence>
<dbReference type="Proteomes" id="UP000282454">
    <property type="component" value="Unassembled WGS sequence"/>
</dbReference>
<feature type="region of interest" description="Disordered" evidence="1">
    <location>
        <begin position="1"/>
        <end position="21"/>
    </location>
</feature>
<dbReference type="OrthoDB" id="3694612at2"/>
<evidence type="ECO:0000313" key="3">
    <source>
        <dbReference type="Proteomes" id="UP000282454"/>
    </source>
</evidence>
<evidence type="ECO:0000256" key="1">
    <source>
        <dbReference type="SAM" id="MobiDB-lite"/>
    </source>
</evidence>